<evidence type="ECO:0000256" key="4">
    <source>
        <dbReference type="ARBA" id="ARBA00023289"/>
    </source>
</evidence>
<evidence type="ECO:0000256" key="6">
    <source>
        <dbReference type="SAM" id="MobiDB-lite"/>
    </source>
</evidence>
<feature type="domain" description="HMA" evidence="7">
    <location>
        <begin position="25"/>
        <end position="89"/>
    </location>
</feature>
<feature type="region of interest" description="Disordered" evidence="6">
    <location>
        <begin position="1"/>
        <end position="26"/>
    </location>
</feature>
<organism evidence="8 9">
    <name type="scientific">Rubroshorea leprosula</name>
    <dbReference type="NCBI Taxonomy" id="152421"/>
    <lineage>
        <taxon>Eukaryota</taxon>
        <taxon>Viridiplantae</taxon>
        <taxon>Streptophyta</taxon>
        <taxon>Embryophyta</taxon>
        <taxon>Tracheophyta</taxon>
        <taxon>Spermatophyta</taxon>
        <taxon>Magnoliopsida</taxon>
        <taxon>eudicotyledons</taxon>
        <taxon>Gunneridae</taxon>
        <taxon>Pentapetalae</taxon>
        <taxon>rosids</taxon>
        <taxon>malvids</taxon>
        <taxon>Malvales</taxon>
        <taxon>Dipterocarpaceae</taxon>
        <taxon>Rubroshorea</taxon>
    </lineage>
</organism>
<gene>
    <name evidence="8" type="ORF">SLEP1_g28851</name>
</gene>
<dbReference type="InterPro" id="IPR006121">
    <property type="entry name" value="HMA_dom"/>
</dbReference>
<dbReference type="GO" id="GO:0046872">
    <property type="term" value="F:metal ion binding"/>
    <property type="evidence" value="ECO:0007669"/>
    <property type="project" value="UniProtKB-KW"/>
</dbReference>
<evidence type="ECO:0000259" key="7">
    <source>
        <dbReference type="PROSITE" id="PS50846"/>
    </source>
</evidence>
<comment type="caution">
    <text evidence="8">The sequence shown here is derived from an EMBL/GenBank/DDBJ whole genome shotgun (WGS) entry which is preliminary data.</text>
</comment>
<dbReference type="AlphaFoldDB" id="A0AAV5K6Z9"/>
<keyword evidence="1" id="KW-0488">Methylation</keyword>
<reference evidence="8 9" key="1">
    <citation type="journal article" date="2021" name="Commun. Biol.">
        <title>The genome of Shorea leprosula (Dipterocarpaceae) highlights the ecological relevance of drought in aseasonal tropical rainforests.</title>
        <authorList>
            <person name="Ng K.K.S."/>
            <person name="Kobayashi M.J."/>
            <person name="Fawcett J.A."/>
            <person name="Hatakeyama M."/>
            <person name="Paape T."/>
            <person name="Ng C.H."/>
            <person name="Ang C.C."/>
            <person name="Tnah L.H."/>
            <person name="Lee C.T."/>
            <person name="Nishiyama T."/>
            <person name="Sese J."/>
            <person name="O'Brien M.J."/>
            <person name="Copetti D."/>
            <person name="Mohd Noor M.I."/>
            <person name="Ong R.C."/>
            <person name="Putra M."/>
            <person name="Sireger I.Z."/>
            <person name="Indrioko S."/>
            <person name="Kosugi Y."/>
            <person name="Izuno A."/>
            <person name="Isagi Y."/>
            <person name="Lee S.L."/>
            <person name="Shimizu K.K."/>
        </authorList>
    </citation>
    <scope>NUCLEOTIDE SEQUENCE [LARGE SCALE GENOMIC DNA]</scope>
    <source>
        <strain evidence="8">214</strain>
    </source>
</reference>
<dbReference type="SUPFAM" id="SSF55008">
    <property type="entry name" value="HMA, heavy metal-associated domain"/>
    <property type="match status" value="1"/>
</dbReference>
<keyword evidence="3" id="KW-0449">Lipoprotein</keyword>
<dbReference type="InterPro" id="IPR036163">
    <property type="entry name" value="HMA_dom_sf"/>
</dbReference>
<evidence type="ECO:0000256" key="1">
    <source>
        <dbReference type="ARBA" id="ARBA00022481"/>
    </source>
</evidence>
<dbReference type="Gene3D" id="3.30.70.100">
    <property type="match status" value="1"/>
</dbReference>
<dbReference type="EMBL" id="BPVZ01000050">
    <property type="protein sequence ID" value="GKV18475.1"/>
    <property type="molecule type" value="Genomic_DNA"/>
</dbReference>
<keyword evidence="4" id="KW-0636">Prenylation</keyword>
<dbReference type="PROSITE" id="PS50846">
    <property type="entry name" value="HMA_2"/>
    <property type="match status" value="1"/>
</dbReference>
<evidence type="ECO:0000256" key="3">
    <source>
        <dbReference type="ARBA" id="ARBA00023288"/>
    </source>
</evidence>
<name>A0AAV5K6Z9_9ROSI</name>
<feature type="compositionally biased region" description="Basic and acidic residues" evidence="6">
    <location>
        <begin position="159"/>
        <end position="171"/>
    </location>
</feature>
<sequence>MATVRSPQGKPAPKPAESKPKPRKYKKWVLKPSSQCACKGCKRRAGKISTIKGVNTVDIDLEEQKVTVKGNIDSETLIKELKKTTSKLFELCPQCHQEQKGQGKGKSKEKESNPKSSREEEKKTVKTEVAGKSGGEIGNTTKAGQPVKSVLKPAIKSGKINEKRRAKRESNPESSRGKGVQKHKKQEKVPKRVHFSGV</sequence>
<evidence type="ECO:0000256" key="2">
    <source>
        <dbReference type="ARBA" id="ARBA00022723"/>
    </source>
</evidence>
<dbReference type="Proteomes" id="UP001054252">
    <property type="component" value="Unassembled WGS sequence"/>
</dbReference>
<dbReference type="PANTHER" id="PTHR45868:SF69">
    <property type="entry name" value="HEAVY METAL-ASSOCIATED ISOPRENYLATED PLANT PROTEIN 35"/>
    <property type="match status" value="1"/>
</dbReference>
<feature type="compositionally biased region" description="Basic and acidic residues" evidence="6">
    <location>
        <begin position="97"/>
        <end position="126"/>
    </location>
</feature>
<evidence type="ECO:0000256" key="5">
    <source>
        <dbReference type="ARBA" id="ARBA00024045"/>
    </source>
</evidence>
<dbReference type="Pfam" id="PF00403">
    <property type="entry name" value="HMA"/>
    <property type="match status" value="1"/>
</dbReference>
<evidence type="ECO:0000313" key="8">
    <source>
        <dbReference type="EMBL" id="GKV18475.1"/>
    </source>
</evidence>
<keyword evidence="2" id="KW-0479">Metal-binding</keyword>
<feature type="region of interest" description="Disordered" evidence="6">
    <location>
        <begin position="91"/>
        <end position="198"/>
    </location>
</feature>
<accession>A0AAV5K6Z9</accession>
<dbReference type="CDD" id="cd00371">
    <property type="entry name" value="HMA"/>
    <property type="match status" value="1"/>
</dbReference>
<keyword evidence="9" id="KW-1185">Reference proteome</keyword>
<evidence type="ECO:0000313" key="9">
    <source>
        <dbReference type="Proteomes" id="UP001054252"/>
    </source>
</evidence>
<proteinExistence type="inferred from homology"/>
<comment type="similarity">
    <text evidence="5">Belongs to the HIPP family.</text>
</comment>
<feature type="compositionally biased region" description="Basic residues" evidence="6">
    <location>
        <begin position="179"/>
        <end position="198"/>
    </location>
</feature>
<dbReference type="PANTHER" id="PTHR45868">
    <property type="entry name" value="HEAVY METAL-ASSOCIATED ISOPRENYLATED PLANT PROTEIN 33-RELATED"/>
    <property type="match status" value="1"/>
</dbReference>
<protein>
    <recommendedName>
        <fullName evidence="7">HMA domain-containing protein</fullName>
    </recommendedName>
</protein>